<feature type="non-terminal residue" evidence="1">
    <location>
        <position position="36"/>
    </location>
</feature>
<sequence length="36" mass="3876">FFSQVMATIGGNTAGPGDAVVNVYINHDKKFAFVEM</sequence>
<evidence type="ECO:0000313" key="1">
    <source>
        <dbReference type="EMBL" id="MCI87298.1"/>
    </source>
</evidence>
<dbReference type="AlphaFoldDB" id="A0A392VFW0"/>
<reference evidence="1 2" key="1">
    <citation type="journal article" date="2018" name="Front. Plant Sci.">
        <title>Red Clover (Trifolium pratense) and Zigzag Clover (T. medium) - A Picture of Genomic Similarities and Differences.</title>
        <authorList>
            <person name="Dluhosova J."/>
            <person name="Istvanek J."/>
            <person name="Nedelnik J."/>
            <person name="Repkova J."/>
        </authorList>
    </citation>
    <scope>NUCLEOTIDE SEQUENCE [LARGE SCALE GENOMIC DNA]</scope>
    <source>
        <strain evidence="2">cv. 10/8</strain>
        <tissue evidence="1">Leaf</tissue>
    </source>
</reference>
<feature type="non-terminal residue" evidence="1">
    <location>
        <position position="1"/>
    </location>
</feature>
<dbReference type="InterPro" id="IPR012677">
    <property type="entry name" value="Nucleotide-bd_a/b_plait_sf"/>
</dbReference>
<name>A0A392VFW0_9FABA</name>
<accession>A0A392VFW0</accession>
<dbReference type="Proteomes" id="UP000265520">
    <property type="component" value="Unassembled WGS sequence"/>
</dbReference>
<evidence type="ECO:0000313" key="2">
    <source>
        <dbReference type="Proteomes" id="UP000265520"/>
    </source>
</evidence>
<dbReference type="Gene3D" id="3.30.70.330">
    <property type="match status" value="1"/>
</dbReference>
<keyword evidence="2" id="KW-1185">Reference proteome</keyword>
<dbReference type="EMBL" id="LXQA011162571">
    <property type="protein sequence ID" value="MCI87298.1"/>
    <property type="molecule type" value="Genomic_DNA"/>
</dbReference>
<organism evidence="1 2">
    <name type="scientific">Trifolium medium</name>
    <dbReference type="NCBI Taxonomy" id="97028"/>
    <lineage>
        <taxon>Eukaryota</taxon>
        <taxon>Viridiplantae</taxon>
        <taxon>Streptophyta</taxon>
        <taxon>Embryophyta</taxon>
        <taxon>Tracheophyta</taxon>
        <taxon>Spermatophyta</taxon>
        <taxon>Magnoliopsida</taxon>
        <taxon>eudicotyledons</taxon>
        <taxon>Gunneridae</taxon>
        <taxon>Pentapetalae</taxon>
        <taxon>rosids</taxon>
        <taxon>fabids</taxon>
        <taxon>Fabales</taxon>
        <taxon>Fabaceae</taxon>
        <taxon>Papilionoideae</taxon>
        <taxon>50 kb inversion clade</taxon>
        <taxon>NPAAA clade</taxon>
        <taxon>Hologalegina</taxon>
        <taxon>IRL clade</taxon>
        <taxon>Trifolieae</taxon>
        <taxon>Trifolium</taxon>
    </lineage>
</organism>
<comment type="caution">
    <text evidence="1">The sequence shown here is derived from an EMBL/GenBank/DDBJ whole genome shotgun (WGS) entry which is preliminary data.</text>
</comment>
<protein>
    <submittedName>
        <fullName evidence="1">Splicing factor U2af large subunit B</fullName>
    </submittedName>
</protein>
<proteinExistence type="predicted"/>